<evidence type="ECO:0000313" key="3">
    <source>
        <dbReference type="Proteomes" id="UP000676336"/>
    </source>
</evidence>
<organism evidence="2 3">
    <name type="scientific">Rotaria magnacalcarata</name>
    <dbReference type="NCBI Taxonomy" id="392030"/>
    <lineage>
        <taxon>Eukaryota</taxon>
        <taxon>Metazoa</taxon>
        <taxon>Spiralia</taxon>
        <taxon>Gnathifera</taxon>
        <taxon>Rotifera</taxon>
        <taxon>Eurotatoria</taxon>
        <taxon>Bdelloidea</taxon>
        <taxon>Philodinida</taxon>
        <taxon>Philodinidae</taxon>
        <taxon>Rotaria</taxon>
    </lineage>
</organism>
<keyword evidence="1" id="KW-0175">Coiled coil</keyword>
<accession>A0A8S2SKB3</accession>
<proteinExistence type="predicted"/>
<protein>
    <submittedName>
        <fullName evidence="2">Uncharacterized protein</fullName>
    </submittedName>
</protein>
<sequence length="39" mass="4590">MGQEQDVNDLMKARDELSQERDKLLNDITQLRRDLDESA</sequence>
<feature type="non-terminal residue" evidence="2">
    <location>
        <position position="39"/>
    </location>
</feature>
<evidence type="ECO:0000313" key="2">
    <source>
        <dbReference type="EMBL" id="CAF4231681.1"/>
    </source>
</evidence>
<name>A0A8S2SKB3_9BILA</name>
<reference evidence="2" key="1">
    <citation type="submission" date="2021-02" db="EMBL/GenBank/DDBJ databases">
        <authorList>
            <person name="Nowell W R."/>
        </authorList>
    </citation>
    <scope>NUCLEOTIDE SEQUENCE</scope>
</reference>
<gene>
    <name evidence="2" type="ORF">SMN809_LOCUS23165</name>
</gene>
<dbReference type="AlphaFoldDB" id="A0A8S2SKB3"/>
<dbReference type="EMBL" id="CAJOBI010023681">
    <property type="protein sequence ID" value="CAF4231681.1"/>
    <property type="molecule type" value="Genomic_DNA"/>
</dbReference>
<evidence type="ECO:0000256" key="1">
    <source>
        <dbReference type="SAM" id="Coils"/>
    </source>
</evidence>
<dbReference type="Proteomes" id="UP000676336">
    <property type="component" value="Unassembled WGS sequence"/>
</dbReference>
<comment type="caution">
    <text evidence="2">The sequence shown here is derived from an EMBL/GenBank/DDBJ whole genome shotgun (WGS) entry which is preliminary data.</text>
</comment>
<feature type="coiled-coil region" evidence="1">
    <location>
        <begin position="7"/>
        <end position="34"/>
    </location>
</feature>